<organism evidence="4 5">
    <name type="scientific">Patiria miniata</name>
    <name type="common">Bat star</name>
    <name type="synonym">Asterina miniata</name>
    <dbReference type="NCBI Taxonomy" id="46514"/>
    <lineage>
        <taxon>Eukaryota</taxon>
        <taxon>Metazoa</taxon>
        <taxon>Echinodermata</taxon>
        <taxon>Eleutherozoa</taxon>
        <taxon>Asterozoa</taxon>
        <taxon>Asteroidea</taxon>
        <taxon>Valvatacea</taxon>
        <taxon>Valvatida</taxon>
        <taxon>Asterinidae</taxon>
        <taxon>Patiria</taxon>
    </lineage>
</organism>
<reference evidence="4" key="1">
    <citation type="submission" date="2022-11" db="UniProtKB">
        <authorList>
            <consortium name="EnsemblMetazoa"/>
        </authorList>
    </citation>
    <scope>IDENTIFICATION</scope>
</reference>
<dbReference type="SMART" id="SM00034">
    <property type="entry name" value="CLECT"/>
    <property type="match status" value="1"/>
</dbReference>
<feature type="signal peptide" evidence="2">
    <location>
        <begin position="1"/>
        <end position="22"/>
    </location>
</feature>
<keyword evidence="5" id="KW-1185">Reference proteome</keyword>
<dbReference type="GeneID" id="119726572"/>
<dbReference type="AlphaFoldDB" id="A0A913ZR35"/>
<keyword evidence="1" id="KW-1015">Disulfide bond</keyword>
<evidence type="ECO:0000256" key="1">
    <source>
        <dbReference type="ARBA" id="ARBA00023157"/>
    </source>
</evidence>
<dbReference type="InterPro" id="IPR001304">
    <property type="entry name" value="C-type_lectin-like"/>
</dbReference>
<dbReference type="EnsemblMetazoa" id="XM_038198310.1">
    <property type="protein sequence ID" value="XP_038054238.1"/>
    <property type="gene ID" value="LOC119726572"/>
</dbReference>
<dbReference type="PROSITE" id="PS00615">
    <property type="entry name" value="C_TYPE_LECTIN_1"/>
    <property type="match status" value="1"/>
</dbReference>
<dbReference type="OMA" id="FWRNTER"/>
<dbReference type="SUPFAM" id="SSF56436">
    <property type="entry name" value="C-type lectin-like"/>
    <property type="match status" value="1"/>
</dbReference>
<evidence type="ECO:0000256" key="2">
    <source>
        <dbReference type="SAM" id="SignalP"/>
    </source>
</evidence>
<accession>A0A913ZR35</accession>
<proteinExistence type="predicted"/>
<dbReference type="PANTHER" id="PTHR22803">
    <property type="entry name" value="MANNOSE, PHOSPHOLIPASE, LECTIN RECEPTOR RELATED"/>
    <property type="match status" value="1"/>
</dbReference>
<dbReference type="PRINTS" id="PR01504">
    <property type="entry name" value="PNCREATITSAP"/>
</dbReference>
<dbReference type="RefSeq" id="XP_038054238.1">
    <property type="nucleotide sequence ID" value="XM_038198310.1"/>
</dbReference>
<dbReference type="Proteomes" id="UP000887568">
    <property type="component" value="Unplaced"/>
</dbReference>
<keyword evidence="2" id="KW-0732">Signal</keyword>
<name>A0A913ZR35_PATMI</name>
<dbReference type="PROSITE" id="PS50041">
    <property type="entry name" value="C_TYPE_LECTIN_2"/>
    <property type="match status" value="1"/>
</dbReference>
<sequence>MAFRKISCVMFFVVLGLVSADACCPPLWTGYGNYCYRFFGPPKTWQSAEEHCQEFFTRNGQGHLASIHSSGENYLMLQMWSTSLVPNEEIVGAHVWIGHSDLANEGSFTWSDGTSFDYNAGWLTGQPDDSGEAEDCGSFWRNTERVGWNDDRCLWALPYLCKMPSN</sequence>
<evidence type="ECO:0000313" key="4">
    <source>
        <dbReference type="EnsemblMetazoa" id="XP_038054238.1"/>
    </source>
</evidence>
<dbReference type="Pfam" id="PF00059">
    <property type="entry name" value="Lectin_C"/>
    <property type="match status" value="1"/>
</dbReference>
<dbReference type="InterPro" id="IPR018378">
    <property type="entry name" value="C-type_lectin_CS"/>
</dbReference>
<dbReference type="InterPro" id="IPR016187">
    <property type="entry name" value="CTDL_fold"/>
</dbReference>
<dbReference type="InterPro" id="IPR016186">
    <property type="entry name" value="C-type_lectin-like/link_sf"/>
</dbReference>
<dbReference type="Gene3D" id="3.10.100.10">
    <property type="entry name" value="Mannose-Binding Protein A, subunit A"/>
    <property type="match status" value="1"/>
</dbReference>
<protein>
    <recommendedName>
        <fullName evidence="3">C-type lectin domain-containing protein</fullName>
    </recommendedName>
</protein>
<dbReference type="InterPro" id="IPR050111">
    <property type="entry name" value="C-type_lectin/snaclec_domain"/>
</dbReference>
<evidence type="ECO:0000313" key="5">
    <source>
        <dbReference type="Proteomes" id="UP000887568"/>
    </source>
</evidence>
<feature type="chain" id="PRO_5037110959" description="C-type lectin domain-containing protein" evidence="2">
    <location>
        <begin position="23"/>
        <end position="166"/>
    </location>
</feature>
<evidence type="ECO:0000259" key="3">
    <source>
        <dbReference type="PROSITE" id="PS50041"/>
    </source>
</evidence>
<feature type="domain" description="C-type lectin" evidence="3">
    <location>
        <begin position="31"/>
        <end position="162"/>
    </location>
</feature>
<dbReference type="OrthoDB" id="418245at2759"/>